<name>A0ABQ9JIT5_9CUCU</name>
<dbReference type="InterPro" id="IPR039182">
    <property type="entry name" value="Pop1"/>
</dbReference>
<reference evidence="1" key="1">
    <citation type="journal article" date="2023" name="Insect Mol. Biol.">
        <title>Genome sequencing provides insights into the evolution of gene families encoding plant cell wall-degrading enzymes in longhorned beetles.</title>
        <authorList>
            <person name="Shin N.R."/>
            <person name="Okamura Y."/>
            <person name="Kirsch R."/>
            <person name="Pauchet Y."/>
        </authorList>
    </citation>
    <scope>NUCLEOTIDE SEQUENCE</scope>
    <source>
        <strain evidence="1">MMC_N1</strain>
    </source>
</reference>
<sequence length="215" mass="24396">METNSNVAMSCLDEKCNIELKELKLDLSRFRLTGPLSNAILQQCLHIPENDYAEGWMKNSKPLISQNEYWKSLKDVSSPSELPPHMILSLIILDPRLYLPKKRTKALPEICNSFINYDLPENCAKGPIWDSNVRDATKKSKVPNSQLAELHRNLLVPGSNLKEKAVPIPVMLIQRPGKKRQPNVEFLGLIVKIWGFLGLTIHPDPRIDNPKLQVS</sequence>
<dbReference type="PANTHER" id="PTHR22731">
    <property type="entry name" value="RIBONUCLEASES P/MRP PROTEIN SUBUNIT POP1"/>
    <property type="match status" value="1"/>
</dbReference>
<evidence type="ECO:0000313" key="1">
    <source>
        <dbReference type="EMBL" id="KAJ8978126.1"/>
    </source>
</evidence>
<dbReference type="PANTHER" id="PTHR22731:SF3">
    <property type="entry name" value="RIBONUCLEASES P_MRP PROTEIN SUBUNIT POP1"/>
    <property type="match status" value="1"/>
</dbReference>
<accession>A0ABQ9JIT5</accession>
<organism evidence="1 2">
    <name type="scientific">Molorchus minor</name>
    <dbReference type="NCBI Taxonomy" id="1323400"/>
    <lineage>
        <taxon>Eukaryota</taxon>
        <taxon>Metazoa</taxon>
        <taxon>Ecdysozoa</taxon>
        <taxon>Arthropoda</taxon>
        <taxon>Hexapoda</taxon>
        <taxon>Insecta</taxon>
        <taxon>Pterygota</taxon>
        <taxon>Neoptera</taxon>
        <taxon>Endopterygota</taxon>
        <taxon>Coleoptera</taxon>
        <taxon>Polyphaga</taxon>
        <taxon>Cucujiformia</taxon>
        <taxon>Chrysomeloidea</taxon>
        <taxon>Cerambycidae</taxon>
        <taxon>Lamiinae</taxon>
        <taxon>Monochamini</taxon>
        <taxon>Molorchus</taxon>
    </lineage>
</organism>
<dbReference type="EMBL" id="JAPWTJ010000471">
    <property type="protein sequence ID" value="KAJ8978126.1"/>
    <property type="molecule type" value="Genomic_DNA"/>
</dbReference>
<proteinExistence type="predicted"/>
<keyword evidence="2" id="KW-1185">Reference proteome</keyword>
<evidence type="ECO:0000313" key="2">
    <source>
        <dbReference type="Proteomes" id="UP001162164"/>
    </source>
</evidence>
<dbReference type="Proteomes" id="UP001162164">
    <property type="component" value="Unassembled WGS sequence"/>
</dbReference>
<protein>
    <submittedName>
        <fullName evidence="1">Uncharacterized protein</fullName>
    </submittedName>
</protein>
<comment type="caution">
    <text evidence="1">The sequence shown here is derived from an EMBL/GenBank/DDBJ whole genome shotgun (WGS) entry which is preliminary data.</text>
</comment>
<gene>
    <name evidence="1" type="ORF">NQ317_014181</name>
</gene>